<organism evidence="1 2">
    <name type="scientific">Paraglomus brasilianum</name>
    <dbReference type="NCBI Taxonomy" id="144538"/>
    <lineage>
        <taxon>Eukaryota</taxon>
        <taxon>Fungi</taxon>
        <taxon>Fungi incertae sedis</taxon>
        <taxon>Mucoromycota</taxon>
        <taxon>Glomeromycotina</taxon>
        <taxon>Glomeromycetes</taxon>
        <taxon>Paraglomerales</taxon>
        <taxon>Paraglomeraceae</taxon>
        <taxon>Paraglomus</taxon>
    </lineage>
</organism>
<name>A0A9N9AUD2_9GLOM</name>
<dbReference type="AlphaFoldDB" id="A0A9N9AUD2"/>
<sequence length="57" mass="6598">MQIRFRRIQSSRSEKQLTRIYMYDASKPVGALFGALCQSVTEAISIKDEQVFSSIRR</sequence>
<evidence type="ECO:0000313" key="1">
    <source>
        <dbReference type="EMBL" id="CAG8545167.1"/>
    </source>
</evidence>
<reference evidence="1" key="1">
    <citation type="submission" date="2021-06" db="EMBL/GenBank/DDBJ databases">
        <authorList>
            <person name="Kallberg Y."/>
            <person name="Tangrot J."/>
            <person name="Rosling A."/>
        </authorList>
    </citation>
    <scope>NUCLEOTIDE SEQUENCE</scope>
    <source>
        <strain evidence="1">BR232B</strain>
    </source>
</reference>
<evidence type="ECO:0000313" key="2">
    <source>
        <dbReference type="Proteomes" id="UP000789739"/>
    </source>
</evidence>
<dbReference type="Proteomes" id="UP000789739">
    <property type="component" value="Unassembled WGS sequence"/>
</dbReference>
<gene>
    <name evidence="1" type="ORF">PBRASI_LOCUS4794</name>
</gene>
<comment type="caution">
    <text evidence="1">The sequence shown here is derived from an EMBL/GenBank/DDBJ whole genome shotgun (WGS) entry which is preliminary data.</text>
</comment>
<protein>
    <submittedName>
        <fullName evidence="1">11730_t:CDS:1</fullName>
    </submittedName>
</protein>
<keyword evidence="2" id="KW-1185">Reference proteome</keyword>
<proteinExistence type="predicted"/>
<accession>A0A9N9AUD2</accession>
<dbReference type="EMBL" id="CAJVPI010000519">
    <property type="protein sequence ID" value="CAG8545167.1"/>
    <property type="molecule type" value="Genomic_DNA"/>
</dbReference>